<dbReference type="AlphaFoldDB" id="A0AAN7Q4L5"/>
<organism evidence="9 10">
    <name type="scientific">Trapa incisa</name>
    <dbReference type="NCBI Taxonomy" id="236973"/>
    <lineage>
        <taxon>Eukaryota</taxon>
        <taxon>Viridiplantae</taxon>
        <taxon>Streptophyta</taxon>
        <taxon>Embryophyta</taxon>
        <taxon>Tracheophyta</taxon>
        <taxon>Spermatophyta</taxon>
        <taxon>Magnoliopsida</taxon>
        <taxon>eudicotyledons</taxon>
        <taxon>Gunneridae</taxon>
        <taxon>Pentapetalae</taxon>
        <taxon>rosids</taxon>
        <taxon>malvids</taxon>
        <taxon>Myrtales</taxon>
        <taxon>Lythraceae</taxon>
        <taxon>Trapa</taxon>
    </lineage>
</organism>
<evidence type="ECO:0000256" key="5">
    <source>
        <dbReference type="ARBA" id="ARBA00022682"/>
    </source>
</evidence>
<dbReference type="Pfam" id="PF10604">
    <property type="entry name" value="Polyketide_cyc2"/>
    <property type="match status" value="1"/>
</dbReference>
<protein>
    <submittedName>
        <fullName evidence="9">Uncharacterized protein</fullName>
    </submittedName>
</protein>
<keyword evidence="5" id="KW-0938">Abscisic acid signaling pathway</keyword>
<dbReference type="GO" id="GO:0010427">
    <property type="term" value="F:abscisic acid binding"/>
    <property type="evidence" value="ECO:0007669"/>
    <property type="project" value="TreeGrafter"/>
</dbReference>
<dbReference type="GO" id="GO:0038023">
    <property type="term" value="F:signaling receptor activity"/>
    <property type="evidence" value="ECO:0007669"/>
    <property type="project" value="TreeGrafter"/>
</dbReference>
<keyword evidence="8" id="KW-0650">Protein phosphatase inhibitor</keyword>
<dbReference type="PANTHER" id="PTHR31213">
    <property type="entry name" value="OS08G0374000 PROTEIN-RELATED"/>
    <property type="match status" value="1"/>
</dbReference>
<dbReference type="GO" id="GO:0005634">
    <property type="term" value="C:nucleus"/>
    <property type="evidence" value="ECO:0007669"/>
    <property type="project" value="UniProtKB-SubCell"/>
</dbReference>
<dbReference type="Gene3D" id="3.30.530.20">
    <property type="match status" value="1"/>
</dbReference>
<dbReference type="GO" id="GO:0009738">
    <property type="term" value="P:abscisic acid-activated signaling pathway"/>
    <property type="evidence" value="ECO:0007669"/>
    <property type="project" value="UniProtKB-KW"/>
</dbReference>
<dbReference type="PANTHER" id="PTHR31213:SF138">
    <property type="entry name" value="ABSCISIC ACID RECEPTOR PYL6"/>
    <property type="match status" value="1"/>
</dbReference>
<dbReference type="InterPro" id="IPR019587">
    <property type="entry name" value="Polyketide_cyclase/dehydratase"/>
</dbReference>
<dbReference type="InterPro" id="IPR023393">
    <property type="entry name" value="START-like_dom_sf"/>
</dbReference>
<dbReference type="InterPro" id="IPR050279">
    <property type="entry name" value="Plant_def-hormone_signal"/>
</dbReference>
<evidence type="ECO:0000256" key="6">
    <source>
        <dbReference type="ARBA" id="ARBA00023170"/>
    </source>
</evidence>
<evidence type="ECO:0000256" key="1">
    <source>
        <dbReference type="ARBA" id="ARBA00004123"/>
    </source>
</evidence>
<evidence type="ECO:0000313" key="10">
    <source>
        <dbReference type="Proteomes" id="UP001345219"/>
    </source>
</evidence>
<evidence type="ECO:0000313" key="9">
    <source>
        <dbReference type="EMBL" id="KAK4756710.1"/>
    </source>
</evidence>
<evidence type="ECO:0000256" key="8">
    <source>
        <dbReference type="ARBA" id="ARBA00023272"/>
    </source>
</evidence>
<evidence type="ECO:0000256" key="7">
    <source>
        <dbReference type="ARBA" id="ARBA00023242"/>
    </source>
</evidence>
<comment type="similarity">
    <text evidence="3">Belongs to the PYR/PYL/RCAR abscisic acid intracellular receptor family.</text>
</comment>
<evidence type="ECO:0000256" key="4">
    <source>
        <dbReference type="ARBA" id="ARBA00022490"/>
    </source>
</evidence>
<dbReference type="CDD" id="cd07821">
    <property type="entry name" value="PYR_PYL_RCAR_like"/>
    <property type="match status" value="1"/>
</dbReference>
<evidence type="ECO:0000256" key="3">
    <source>
        <dbReference type="ARBA" id="ARBA00008594"/>
    </source>
</evidence>
<accession>A0AAN7Q4L5</accession>
<sequence>MPSSLQIHQINPSDIPAACRRKQQTVETVALPEPLARYHAHQVGQDQCCSVVMQTIAAPVGTVWQVLRHFDNPQAYKNFLKSCHIIEGDGRVGTLREVRVVSGLPAESSTERLETLNDELHVTSFSIVGGKHRLSNYRSITTLHPAPAGCGGGDTVAVESYVVDIPPGNTKEETRIFIDTIVRCNLRSLARISEKLAHRE</sequence>
<evidence type="ECO:0000256" key="2">
    <source>
        <dbReference type="ARBA" id="ARBA00004496"/>
    </source>
</evidence>
<reference evidence="9 10" key="1">
    <citation type="journal article" date="2023" name="Hortic Res">
        <title>Pangenome of water caltrop reveals structural variations and asymmetric subgenome divergence after allopolyploidization.</title>
        <authorList>
            <person name="Zhang X."/>
            <person name="Chen Y."/>
            <person name="Wang L."/>
            <person name="Yuan Y."/>
            <person name="Fang M."/>
            <person name="Shi L."/>
            <person name="Lu R."/>
            <person name="Comes H.P."/>
            <person name="Ma Y."/>
            <person name="Chen Y."/>
            <person name="Huang G."/>
            <person name="Zhou Y."/>
            <person name="Zheng Z."/>
            <person name="Qiu Y."/>
        </authorList>
    </citation>
    <scope>NUCLEOTIDE SEQUENCE [LARGE SCALE GENOMIC DNA]</scope>
    <source>
        <tissue evidence="9">Roots</tissue>
    </source>
</reference>
<keyword evidence="7" id="KW-0539">Nucleus</keyword>
<dbReference type="Proteomes" id="UP001345219">
    <property type="component" value="Chromosome 6"/>
</dbReference>
<keyword evidence="10" id="KW-1185">Reference proteome</keyword>
<dbReference type="SUPFAM" id="SSF55961">
    <property type="entry name" value="Bet v1-like"/>
    <property type="match status" value="1"/>
</dbReference>
<dbReference type="GO" id="GO:0005737">
    <property type="term" value="C:cytoplasm"/>
    <property type="evidence" value="ECO:0007669"/>
    <property type="project" value="UniProtKB-SubCell"/>
</dbReference>
<comment type="subcellular location">
    <subcellularLocation>
        <location evidence="2">Cytoplasm</location>
    </subcellularLocation>
    <subcellularLocation>
        <location evidence="1">Nucleus</location>
    </subcellularLocation>
</comment>
<keyword evidence="4" id="KW-0963">Cytoplasm</keyword>
<dbReference type="GO" id="GO:0004864">
    <property type="term" value="F:protein phosphatase inhibitor activity"/>
    <property type="evidence" value="ECO:0007669"/>
    <property type="project" value="UniProtKB-KW"/>
</dbReference>
<comment type="caution">
    <text evidence="9">The sequence shown here is derived from an EMBL/GenBank/DDBJ whole genome shotgun (WGS) entry which is preliminary data.</text>
</comment>
<gene>
    <name evidence="9" type="ORF">SAY87_006837</name>
</gene>
<proteinExistence type="inferred from homology"/>
<dbReference type="EMBL" id="JAXIOK010000013">
    <property type="protein sequence ID" value="KAK4756710.1"/>
    <property type="molecule type" value="Genomic_DNA"/>
</dbReference>
<keyword evidence="6" id="KW-0675">Receptor</keyword>
<name>A0AAN7Q4L5_9MYRT</name>